<gene>
    <name evidence="9" type="ORF">H8B19_14810</name>
</gene>
<dbReference type="Proteomes" id="UP000601768">
    <property type="component" value="Unassembled WGS sequence"/>
</dbReference>
<feature type="transmembrane region" description="Helical" evidence="8">
    <location>
        <begin position="20"/>
        <end position="53"/>
    </location>
</feature>
<dbReference type="InterPro" id="IPR011606">
    <property type="entry name" value="Brnchd-chn_aa_trnsp_permease"/>
</dbReference>
<accession>A0A8J6M3K5</accession>
<evidence type="ECO:0000256" key="4">
    <source>
        <dbReference type="ARBA" id="ARBA00022475"/>
    </source>
</evidence>
<comment type="similarity">
    <text evidence="2">Belongs to the AzlC family.</text>
</comment>
<keyword evidence="6 8" id="KW-1133">Transmembrane helix</keyword>
<organism evidence="9 10">
    <name type="scientific">Neptunicella marina</name>
    <dbReference type="NCBI Taxonomy" id="2125989"/>
    <lineage>
        <taxon>Bacteria</taxon>
        <taxon>Pseudomonadati</taxon>
        <taxon>Pseudomonadota</taxon>
        <taxon>Gammaproteobacteria</taxon>
        <taxon>Alteromonadales</taxon>
        <taxon>Alteromonadaceae</taxon>
        <taxon>Neptunicella</taxon>
    </lineage>
</organism>
<evidence type="ECO:0000256" key="7">
    <source>
        <dbReference type="ARBA" id="ARBA00023136"/>
    </source>
</evidence>
<feature type="transmembrane region" description="Helical" evidence="8">
    <location>
        <begin position="131"/>
        <end position="156"/>
    </location>
</feature>
<evidence type="ECO:0000256" key="3">
    <source>
        <dbReference type="ARBA" id="ARBA00022448"/>
    </source>
</evidence>
<dbReference type="RefSeq" id="WP_186507670.1">
    <property type="nucleotide sequence ID" value="NZ_JACNEP010000014.1"/>
</dbReference>
<feature type="transmembrane region" description="Helical" evidence="8">
    <location>
        <begin position="59"/>
        <end position="82"/>
    </location>
</feature>
<proteinExistence type="inferred from homology"/>
<evidence type="ECO:0000256" key="8">
    <source>
        <dbReference type="SAM" id="Phobius"/>
    </source>
</evidence>
<protein>
    <submittedName>
        <fullName evidence="9">AzlC family ABC transporter permease</fullName>
    </submittedName>
</protein>
<feature type="transmembrane region" description="Helical" evidence="8">
    <location>
        <begin position="162"/>
        <end position="182"/>
    </location>
</feature>
<name>A0A8J6M3K5_9ALTE</name>
<evidence type="ECO:0000313" key="10">
    <source>
        <dbReference type="Proteomes" id="UP000601768"/>
    </source>
</evidence>
<keyword evidence="5 8" id="KW-0812">Transmembrane</keyword>
<evidence type="ECO:0000256" key="6">
    <source>
        <dbReference type="ARBA" id="ARBA00022989"/>
    </source>
</evidence>
<reference evidence="9" key="2">
    <citation type="submission" date="2020-08" db="EMBL/GenBank/DDBJ databases">
        <authorList>
            <person name="Lai Q."/>
        </authorList>
    </citation>
    <scope>NUCLEOTIDE SEQUENCE</scope>
    <source>
        <strain evidence="9">S27-2</strain>
    </source>
</reference>
<evidence type="ECO:0000256" key="2">
    <source>
        <dbReference type="ARBA" id="ARBA00010735"/>
    </source>
</evidence>
<evidence type="ECO:0000256" key="1">
    <source>
        <dbReference type="ARBA" id="ARBA00004651"/>
    </source>
</evidence>
<sequence length="240" mass="25541">MKNQSLHAFMQGAKDTMPLILAAMPFGVVFGAMATAAGLSSLFTMAMSVLVFAGSSQFIAVALISGGSAALIIIATTFIVNLRQLLYSISLLPHVRKVPQAMRLPLGFLLTDETFATVVNRLAREPDYPHWVAYYLGSGLFMYGFWLMSTAVGVIAGNAFPALTEFGLDIAMVVAFVGIVIANLKMPSHYICALVAGVSGLLTYHWPHQSGLLFSAFIAIACGVIAEQKLTKTTKGGGDE</sequence>
<dbReference type="EMBL" id="JACNEP010000014">
    <property type="protein sequence ID" value="MBC3767152.1"/>
    <property type="molecule type" value="Genomic_DNA"/>
</dbReference>
<dbReference type="AlphaFoldDB" id="A0A8J6M3K5"/>
<dbReference type="PANTHER" id="PTHR34979:SF1">
    <property type="entry name" value="INNER MEMBRANE PROTEIN YGAZ"/>
    <property type="match status" value="1"/>
</dbReference>
<keyword evidence="7 8" id="KW-0472">Membrane</keyword>
<keyword evidence="3" id="KW-0813">Transport</keyword>
<keyword evidence="10" id="KW-1185">Reference proteome</keyword>
<evidence type="ECO:0000313" key="9">
    <source>
        <dbReference type="EMBL" id="MBC3767152.1"/>
    </source>
</evidence>
<dbReference type="PANTHER" id="PTHR34979">
    <property type="entry name" value="INNER MEMBRANE PROTEIN YGAZ"/>
    <property type="match status" value="1"/>
</dbReference>
<evidence type="ECO:0000256" key="5">
    <source>
        <dbReference type="ARBA" id="ARBA00022692"/>
    </source>
</evidence>
<feature type="transmembrane region" description="Helical" evidence="8">
    <location>
        <begin position="212"/>
        <end position="230"/>
    </location>
</feature>
<comment type="subcellular location">
    <subcellularLocation>
        <location evidence="1">Cell membrane</location>
        <topology evidence="1">Multi-pass membrane protein</topology>
    </subcellularLocation>
</comment>
<comment type="caution">
    <text evidence="9">The sequence shown here is derived from an EMBL/GenBank/DDBJ whole genome shotgun (WGS) entry which is preliminary data.</text>
</comment>
<dbReference type="Pfam" id="PF03591">
    <property type="entry name" value="AzlC"/>
    <property type="match status" value="1"/>
</dbReference>
<keyword evidence="4" id="KW-1003">Cell membrane</keyword>
<reference evidence="9" key="1">
    <citation type="journal article" date="2018" name="Int. J. Syst. Evol. Microbiol.">
        <title>Neptunicella marina gen. nov., sp. nov., isolated from surface seawater.</title>
        <authorList>
            <person name="Liu X."/>
            <person name="Lai Q."/>
            <person name="Du Y."/>
            <person name="Zhang X."/>
            <person name="Liu Z."/>
            <person name="Sun F."/>
            <person name="Shao Z."/>
        </authorList>
    </citation>
    <scope>NUCLEOTIDE SEQUENCE</scope>
    <source>
        <strain evidence="9">S27-2</strain>
    </source>
</reference>
<dbReference type="GO" id="GO:1903785">
    <property type="term" value="P:L-valine transmembrane transport"/>
    <property type="evidence" value="ECO:0007669"/>
    <property type="project" value="TreeGrafter"/>
</dbReference>
<dbReference type="GO" id="GO:0005886">
    <property type="term" value="C:plasma membrane"/>
    <property type="evidence" value="ECO:0007669"/>
    <property type="project" value="UniProtKB-SubCell"/>
</dbReference>